<dbReference type="RefSeq" id="WP_168449223.1">
    <property type="nucleotide sequence ID" value="NZ_JAAWWK010000002.1"/>
</dbReference>
<evidence type="ECO:0000259" key="11">
    <source>
        <dbReference type="Pfam" id="PF02558"/>
    </source>
</evidence>
<dbReference type="GO" id="GO:0008677">
    <property type="term" value="F:2-dehydropantoate 2-reductase activity"/>
    <property type="evidence" value="ECO:0007669"/>
    <property type="project" value="UniProtKB-EC"/>
</dbReference>
<comment type="catalytic activity">
    <reaction evidence="9">
        <text>(R)-pantoate + NADP(+) = 2-dehydropantoate + NADPH + H(+)</text>
        <dbReference type="Rhea" id="RHEA:16233"/>
        <dbReference type="ChEBI" id="CHEBI:11561"/>
        <dbReference type="ChEBI" id="CHEBI:15378"/>
        <dbReference type="ChEBI" id="CHEBI:15980"/>
        <dbReference type="ChEBI" id="CHEBI:57783"/>
        <dbReference type="ChEBI" id="CHEBI:58349"/>
        <dbReference type="EC" id="1.1.1.169"/>
    </reaction>
</comment>
<dbReference type="InterPro" id="IPR003710">
    <property type="entry name" value="ApbA"/>
</dbReference>
<evidence type="ECO:0000256" key="1">
    <source>
        <dbReference type="ARBA" id="ARBA00004994"/>
    </source>
</evidence>
<keyword evidence="10" id="KW-0472">Membrane</keyword>
<keyword evidence="14" id="KW-1185">Reference proteome</keyword>
<feature type="domain" description="Ketopantoate reductase C-terminal" evidence="12">
    <location>
        <begin position="186"/>
        <end position="325"/>
    </location>
</feature>
<evidence type="ECO:0000313" key="13">
    <source>
        <dbReference type="EMBL" id="NKI16665.1"/>
    </source>
</evidence>
<evidence type="ECO:0000313" key="14">
    <source>
        <dbReference type="Proteomes" id="UP000765845"/>
    </source>
</evidence>
<keyword evidence="10" id="KW-0812">Transmembrane</keyword>
<dbReference type="Pfam" id="PF08546">
    <property type="entry name" value="ApbA_C"/>
    <property type="match status" value="1"/>
</dbReference>
<dbReference type="SUPFAM" id="SSF48179">
    <property type="entry name" value="6-phosphogluconate dehydrogenase C-terminal domain-like"/>
    <property type="match status" value="1"/>
</dbReference>
<dbReference type="EMBL" id="JAAWWK010000002">
    <property type="protein sequence ID" value="NKI16665.1"/>
    <property type="molecule type" value="Genomic_DNA"/>
</dbReference>
<evidence type="ECO:0000256" key="6">
    <source>
        <dbReference type="ARBA" id="ARBA00022857"/>
    </source>
</evidence>
<evidence type="ECO:0000256" key="10">
    <source>
        <dbReference type="SAM" id="Phobius"/>
    </source>
</evidence>
<protein>
    <recommendedName>
        <fullName evidence="4">2-dehydropantoate 2-reductase</fullName>
        <ecNumber evidence="3">1.1.1.169</ecNumber>
    </recommendedName>
    <alternativeName>
        <fullName evidence="8">Ketopantoate reductase</fullName>
    </alternativeName>
</protein>
<keyword evidence="6" id="KW-0521">NADP</keyword>
<dbReference type="InterPro" id="IPR008927">
    <property type="entry name" value="6-PGluconate_DH-like_C_sf"/>
</dbReference>
<dbReference type="NCBIfam" id="TIGR00745">
    <property type="entry name" value="apbA_panE"/>
    <property type="match status" value="1"/>
</dbReference>
<name>A0ABX1GCG4_9GAMM</name>
<evidence type="ECO:0000256" key="9">
    <source>
        <dbReference type="ARBA" id="ARBA00048793"/>
    </source>
</evidence>
<comment type="pathway">
    <text evidence="1">Cofactor biosynthesis; (R)-pantothenate biosynthesis; (R)-pantoate from 3-methyl-2-oxobutanoate: step 2/2.</text>
</comment>
<dbReference type="PANTHER" id="PTHR43765">
    <property type="entry name" value="2-DEHYDROPANTOATE 2-REDUCTASE-RELATED"/>
    <property type="match status" value="1"/>
</dbReference>
<keyword evidence="5" id="KW-0566">Pantothenate biosynthesis</keyword>
<accession>A0ABX1GCG4</accession>
<comment type="similarity">
    <text evidence="2">Belongs to the ketopantoate reductase family.</text>
</comment>
<gene>
    <name evidence="13" type="ORF">HCU74_04430</name>
</gene>
<dbReference type="InterPro" id="IPR013752">
    <property type="entry name" value="KPA_reductase"/>
</dbReference>
<dbReference type="InterPro" id="IPR050838">
    <property type="entry name" value="Ketopantoate_reductase"/>
</dbReference>
<feature type="domain" description="Ketopantoate reductase N-terminal" evidence="11">
    <location>
        <begin position="14"/>
        <end position="164"/>
    </location>
</feature>
<evidence type="ECO:0000259" key="12">
    <source>
        <dbReference type="Pfam" id="PF08546"/>
    </source>
</evidence>
<evidence type="ECO:0000256" key="7">
    <source>
        <dbReference type="ARBA" id="ARBA00023002"/>
    </source>
</evidence>
<keyword evidence="10" id="KW-1133">Transmembrane helix</keyword>
<dbReference type="InterPro" id="IPR013332">
    <property type="entry name" value="KPR_N"/>
</dbReference>
<evidence type="ECO:0000256" key="8">
    <source>
        <dbReference type="ARBA" id="ARBA00032024"/>
    </source>
</evidence>
<sequence length="351" mass="37724">MVFFQEGDVVATTIGIVGAGSIGCFVGGALMLGGAPVRFFGRPRIAAELQEYGLQISDFRGLYHEVAPDSLSFHTDVAQMKDVGCWLITVKSAASESVAAEIAPFVEKDALVISLQNGVGNGARIQAQLPQATVLEGMVAFNVLHRGHGSFHAGTDGAIVVQQHPALAKLAAALGSAGVPFERHRDMRSVQWSKLLLNLNNPLNALSGLPLKEELSQRAYRQCLALLQREAIRAIKAAGIPLQKLTAAPTSMLPLLLSSPDYLFRRLAQSMLAIDPLARSSMWEDLERGRLTEVDWINGEVVRLARSQNLPAPANERMLSLIKAAERGGRRDYGGDELLSLLTAAVTEGGR</sequence>
<dbReference type="EC" id="1.1.1.169" evidence="3"/>
<dbReference type="PANTHER" id="PTHR43765:SF2">
    <property type="entry name" value="2-DEHYDROPANTOATE 2-REDUCTASE"/>
    <property type="match status" value="1"/>
</dbReference>
<dbReference type="Gene3D" id="1.10.1040.10">
    <property type="entry name" value="N-(1-d-carboxylethyl)-l-norvaline Dehydrogenase, domain 2"/>
    <property type="match status" value="1"/>
</dbReference>
<evidence type="ECO:0000256" key="2">
    <source>
        <dbReference type="ARBA" id="ARBA00007870"/>
    </source>
</evidence>
<dbReference type="InterPro" id="IPR013328">
    <property type="entry name" value="6PGD_dom2"/>
</dbReference>
<dbReference type="SUPFAM" id="SSF51735">
    <property type="entry name" value="NAD(P)-binding Rossmann-fold domains"/>
    <property type="match status" value="1"/>
</dbReference>
<reference evidence="13 14" key="1">
    <citation type="submission" date="2020-04" db="EMBL/GenBank/DDBJ databases">
        <authorList>
            <person name="Yoon J."/>
        </authorList>
    </citation>
    <scope>NUCLEOTIDE SEQUENCE [LARGE SCALE GENOMIC DNA]</scope>
    <source>
        <strain evidence="13 14">KMU-166</strain>
    </source>
</reference>
<organism evidence="13 14">
    <name type="scientific">Spongiibacter thalassae</name>
    <dbReference type="NCBI Taxonomy" id="2721624"/>
    <lineage>
        <taxon>Bacteria</taxon>
        <taxon>Pseudomonadati</taxon>
        <taxon>Pseudomonadota</taxon>
        <taxon>Gammaproteobacteria</taxon>
        <taxon>Cellvibrionales</taxon>
        <taxon>Spongiibacteraceae</taxon>
        <taxon>Spongiibacter</taxon>
    </lineage>
</organism>
<dbReference type="Pfam" id="PF02558">
    <property type="entry name" value="ApbA"/>
    <property type="match status" value="1"/>
</dbReference>
<keyword evidence="7 13" id="KW-0560">Oxidoreductase</keyword>
<feature type="transmembrane region" description="Helical" evidence="10">
    <location>
        <begin position="12"/>
        <end position="35"/>
    </location>
</feature>
<proteinExistence type="inferred from homology"/>
<comment type="caution">
    <text evidence="13">The sequence shown here is derived from an EMBL/GenBank/DDBJ whole genome shotgun (WGS) entry which is preliminary data.</text>
</comment>
<dbReference type="InterPro" id="IPR036291">
    <property type="entry name" value="NAD(P)-bd_dom_sf"/>
</dbReference>
<evidence type="ECO:0000256" key="3">
    <source>
        <dbReference type="ARBA" id="ARBA00013014"/>
    </source>
</evidence>
<dbReference type="NCBIfam" id="NF006083">
    <property type="entry name" value="PRK08229.1"/>
    <property type="match status" value="1"/>
</dbReference>
<dbReference type="Gene3D" id="3.40.50.720">
    <property type="entry name" value="NAD(P)-binding Rossmann-like Domain"/>
    <property type="match status" value="1"/>
</dbReference>
<evidence type="ECO:0000256" key="5">
    <source>
        <dbReference type="ARBA" id="ARBA00022655"/>
    </source>
</evidence>
<evidence type="ECO:0000256" key="4">
    <source>
        <dbReference type="ARBA" id="ARBA00019465"/>
    </source>
</evidence>
<dbReference type="Proteomes" id="UP000765845">
    <property type="component" value="Unassembled WGS sequence"/>
</dbReference>